<dbReference type="EMBL" id="GL348715">
    <property type="protein sequence ID" value="EFH58613.1"/>
    <property type="molecule type" value="Genomic_DNA"/>
</dbReference>
<dbReference type="Gramene" id="Al_scaffold_0003_393">
    <property type="protein sequence ID" value="Al_scaffold_0003_393"/>
    <property type="gene ID" value="Al_scaffold_0003_393"/>
</dbReference>
<feature type="transmembrane region" description="Helical" evidence="1">
    <location>
        <begin position="60"/>
        <end position="80"/>
    </location>
</feature>
<keyword evidence="1" id="KW-1133">Transmembrane helix</keyword>
<sequence>YAECVDWFGTGGCASVCGPLSFLDKMLCVLALYVLQLHQSTSPKVDVNIKRYFYFSVTRYGLGLVPALCSLVGVVVTYFMELNSTILKLLCQSLLLE</sequence>
<dbReference type="Proteomes" id="UP000008694">
    <property type="component" value="Unassembled WGS sequence"/>
</dbReference>
<accession>D7L259</accession>
<keyword evidence="3" id="KW-1185">Reference proteome</keyword>
<keyword evidence="1" id="KW-0472">Membrane</keyword>
<dbReference type="STRING" id="81972.D7L259"/>
<reference evidence="3" key="1">
    <citation type="journal article" date="2011" name="Nat. Genet.">
        <title>The Arabidopsis lyrata genome sequence and the basis of rapid genome size change.</title>
        <authorList>
            <person name="Hu T.T."/>
            <person name="Pattyn P."/>
            <person name="Bakker E.G."/>
            <person name="Cao J."/>
            <person name="Cheng J.-F."/>
            <person name="Clark R.M."/>
            <person name="Fahlgren N."/>
            <person name="Fawcett J.A."/>
            <person name="Grimwood J."/>
            <person name="Gundlach H."/>
            <person name="Haberer G."/>
            <person name="Hollister J.D."/>
            <person name="Ossowski S."/>
            <person name="Ottilar R.P."/>
            <person name="Salamov A.A."/>
            <person name="Schneeberger K."/>
            <person name="Spannagl M."/>
            <person name="Wang X."/>
            <person name="Yang L."/>
            <person name="Nasrallah M.E."/>
            <person name="Bergelson J."/>
            <person name="Carrington J.C."/>
            <person name="Gaut B.S."/>
            <person name="Schmutz J."/>
            <person name="Mayer K.F.X."/>
            <person name="Van de Peer Y."/>
            <person name="Grigoriev I.V."/>
            <person name="Nordborg M."/>
            <person name="Weigel D."/>
            <person name="Guo Y.-L."/>
        </authorList>
    </citation>
    <scope>NUCLEOTIDE SEQUENCE [LARGE SCALE GENOMIC DNA]</scope>
    <source>
        <strain evidence="3">cv. MN47</strain>
    </source>
</reference>
<name>D7L259_ARALL</name>
<feature type="non-terminal residue" evidence="2">
    <location>
        <position position="1"/>
    </location>
</feature>
<gene>
    <name evidence="2" type="ORF">ARALYDRAFT_671196</name>
</gene>
<organism evidence="3">
    <name type="scientific">Arabidopsis lyrata subsp. lyrata</name>
    <name type="common">Lyre-leaved rock-cress</name>
    <dbReference type="NCBI Taxonomy" id="81972"/>
    <lineage>
        <taxon>Eukaryota</taxon>
        <taxon>Viridiplantae</taxon>
        <taxon>Streptophyta</taxon>
        <taxon>Embryophyta</taxon>
        <taxon>Tracheophyta</taxon>
        <taxon>Spermatophyta</taxon>
        <taxon>Magnoliopsida</taxon>
        <taxon>eudicotyledons</taxon>
        <taxon>Gunneridae</taxon>
        <taxon>Pentapetalae</taxon>
        <taxon>rosids</taxon>
        <taxon>malvids</taxon>
        <taxon>Brassicales</taxon>
        <taxon>Brassicaceae</taxon>
        <taxon>Camelineae</taxon>
        <taxon>Arabidopsis</taxon>
    </lineage>
</organism>
<evidence type="ECO:0000256" key="1">
    <source>
        <dbReference type="SAM" id="Phobius"/>
    </source>
</evidence>
<dbReference type="AlphaFoldDB" id="D7L259"/>
<evidence type="ECO:0000313" key="2">
    <source>
        <dbReference type="EMBL" id="EFH58613.1"/>
    </source>
</evidence>
<keyword evidence="1" id="KW-0812">Transmembrane</keyword>
<protein>
    <submittedName>
        <fullName evidence="2">Predicted protein</fullName>
    </submittedName>
</protein>
<evidence type="ECO:0000313" key="3">
    <source>
        <dbReference type="Proteomes" id="UP000008694"/>
    </source>
</evidence>
<dbReference type="eggNOG" id="KOG4830">
    <property type="taxonomic scope" value="Eukaryota"/>
</dbReference>
<dbReference type="HOGENOM" id="CLU_2352708_0_0_1"/>
<proteinExistence type="predicted"/>